<dbReference type="Proteomes" id="UP000000238">
    <property type="component" value="Chromosome"/>
</dbReference>
<dbReference type="PANTHER" id="PTHR46564:SF1">
    <property type="entry name" value="TRANSPOSASE"/>
    <property type="match status" value="1"/>
</dbReference>
<evidence type="ECO:0000313" key="4">
    <source>
        <dbReference type="Proteomes" id="UP000000238"/>
    </source>
</evidence>
<dbReference type="PANTHER" id="PTHR46564">
    <property type="entry name" value="TRANSPOSASE"/>
    <property type="match status" value="1"/>
</dbReference>
<accession>Q2S9W4</accession>
<dbReference type="InterPro" id="IPR047655">
    <property type="entry name" value="Transpos_IS630-like"/>
</dbReference>
<proteinExistence type="predicted"/>
<dbReference type="NCBIfam" id="NF033545">
    <property type="entry name" value="transpos_IS630"/>
    <property type="match status" value="1"/>
</dbReference>
<dbReference type="SUPFAM" id="SSF46689">
    <property type="entry name" value="Homeodomain-like"/>
    <property type="match status" value="1"/>
</dbReference>
<dbReference type="EMBL" id="CP000155">
    <property type="protein sequence ID" value="ABC32560.1"/>
    <property type="molecule type" value="Genomic_DNA"/>
</dbReference>
<sequence>MIIDDARSLPAAAQEEKRKQAVRLRKQGYSYHEIADKVGVHNLTVGKWIRAYEAHGFSGIKSKPRGREPGSGQRLTLTQENRIRLLITDNSPDQLKLEYALWTRKAVQQLIAQETEEQLAIRTVGNYLAAWGFTPQKPAKKAYEQNPSLVEKWLKEDYPVIKGRAKAEGAEIYWGDETGLRSDAQHGRGYAPQGKTPVIRLNARRESVNMISAISNQGKVRFQIYDGTMDADRLTGFMKRLIKDARRKVFLILDNLRVHHSKVVKAWLEENRDHIEVFYLPAYSPELNPDEHLNS</sequence>
<organism evidence="3 4">
    <name type="scientific">Hahella chejuensis (strain KCTC 2396)</name>
    <dbReference type="NCBI Taxonomy" id="349521"/>
    <lineage>
        <taxon>Bacteria</taxon>
        <taxon>Pseudomonadati</taxon>
        <taxon>Pseudomonadota</taxon>
        <taxon>Gammaproteobacteria</taxon>
        <taxon>Oceanospirillales</taxon>
        <taxon>Hahellaceae</taxon>
        <taxon>Hahella</taxon>
    </lineage>
</organism>
<dbReference type="InterPro" id="IPR009057">
    <property type="entry name" value="Homeodomain-like_sf"/>
</dbReference>
<dbReference type="InterPro" id="IPR038717">
    <property type="entry name" value="Tc1-like_DDE_dom"/>
</dbReference>
<dbReference type="Pfam" id="PF13592">
    <property type="entry name" value="HTH_33"/>
    <property type="match status" value="1"/>
</dbReference>
<dbReference type="eggNOG" id="COG3335">
    <property type="taxonomic scope" value="Bacteria"/>
</dbReference>
<protein>
    <submittedName>
        <fullName evidence="3">Transposase and inactivated derivatives</fullName>
    </submittedName>
</protein>
<evidence type="ECO:0000259" key="1">
    <source>
        <dbReference type="Pfam" id="PF13358"/>
    </source>
</evidence>
<dbReference type="Pfam" id="PF13384">
    <property type="entry name" value="HTH_23"/>
    <property type="match status" value="1"/>
</dbReference>
<dbReference type="HOGENOM" id="CLU_056788_0_0_6"/>
<dbReference type="eggNOG" id="COG3415">
    <property type="taxonomic scope" value="Bacteria"/>
</dbReference>
<evidence type="ECO:0000313" key="3">
    <source>
        <dbReference type="EMBL" id="ABC32560.1"/>
    </source>
</evidence>
<dbReference type="Pfam" id="PF13358">
    <property type="entry name" value="DDE_3"/>
    <property type="match status" value="1"/>
</dbReference>
<dbReference type="InterPro" id="IPR036397">
    <property type="entry name" value="RNaseH_sf"/>
</dbReference>
<name>Q2S9W4_HAHCH</name>
<dbReference type="STRING" id="349521.HCH_05910"/>
<keyword evidence="4" id="KW-1185">Reference proteome</keyword>
<dbReference type="InterPro" id="IPR036388">
    <property type="entry name" value="WH-like_DNA-bd_sf"/>
</dbReference>
<dbReference type="GO" id="GO:0003676">
    <property type="term" value="F:nucleic acid binding"/>
    <property type="evidence" value="ECO:0007669"/>
    <property type="project" value="InterPro"/>
</dbReference>
<dbReference type="InterPro" id="IPR025959">
    <property type="entry name" value="Winged_HTH_dom"/>
</dbReference>
<dbReference type="KEGG" id="hch:HCH_05910"/>
<dbReference type="Gene3D" id="3.30.420.10">
    <property type="entry name" value="Ribonuclease H-like superfamily/Ribonuclease H"/>
    <property type="match status" value="1"/>
</dbReference>
<reference evidence="3 4" key="1">
    <citation type="journal article" date="2005" name="Nucleic Acids Res.">
        <title>Genomic blueprint of Hahella chejuensis, a marine microbe producing an algicidal agent.</title>
        <authorList>
            <person name="Jeong H."/>
            <person name="Yim J.H."/>
            <person name="Lee C."/>
            <person name="Choi S.-H."/>
            <person name="Park Y.K."/>
            <person name="Yoon S.H."/>
            <person name="Hur C.-G."/>
            <person name="Kang H.-Y."/>
            <person name="Kim D."/>
            <person name="Lee H.H."/>
            <person name="Park K.H."/>
            <person name="Park S.-H."/>
            <person name="Park H.-S."/>
            <person name="Lee H.K."/>
            <person name="Oh T.K."/>
            <person name="Kim J.F."/>
        </authorList>
    </citation>
    <scope>NUCLEOTIDE SEQUENCE [LARGE SCALE GENOMIC DNA]</scope>
    <source>
        <strain evidence="3 4">KCTC 2396</strain>
    </source>
</reference>
<gene>
    <name evidence="3" type="ordered locus">HCH_05910</name>
</gene>
<evidence type="ECO:0000259" key="2">
    <source>
        <dbReference type="Pfam" id="PF13592"/>
    </source>
</evidence>
<feature type="domain" description="Winged helix-turn helix" evidence="2">
    <location>
        <begin position="99"/>
        <end position="156"/>
    </location>
</feature>
<feature type="domain" description="Tc1-like transposase DDE" evidence="1">
    <location>
        <begin position="172"/>
        <end position="294"/>
    </location>
</feature>
<dbReference type="AlphaFoldDB" id="Q2S9W4"/>
<dbReference type="Gene3D" id="1.10.10.10">
    <property type="entry name" value="Winged helix-like DNA-binding domain superfamily/Winged helix DNA-binding domain"/>
    <property type="match status" value="1"/>
</dbReference>